<reference evidence="2 3" key="1">
    <citation type="submission" date="2018-04" db="EMBL/GenBank/DDBJ databases">
        <title>The genome of golden apple snail Pomacea canaliculata provides insight into stress tolerance and invasive adaptation.</title>
        <authorList>
            <person name="Liu C."/>
            <person name="Liu B."/>
            <person name="Ren Y."/>
            <person name="Zhang Y."/>
            <person name="Wang H."/>
            <person name="Li S."/>
            <person name="Jiang F."/>
            <person name="Yin L."/>
            <person name="Zhang G."/>
            <person name="Qian W."/>
            <person name="Fan W."/>
        </authorList>
    </citation>
    <scope>NUCLEOTIDE SEQUENCE [LARGE SCALE GENOMIC DNA]</scope>
    <source>
        <strain evidence="2">SZHN2017</strain>
        <tissue evidence="2">Muscle</tissue>
    </source>
</reference>
<dbReference type="Proteomes" id="UP000245119">
    <property type="component" value="Linkage Group LG5"/>
</dbReference>
<dbReference type="EMBL" id="PZQS01000005">
    <property type="protein sequence ID" value="PVD30398.1"/>
    <property type="molecule type" value="Genomic_DNA"/>
</dbReference>
<accession>A0A2T7PAF9</accession>
<name>A0A2T7PAF9_POMCA</name>
<evidence type="ECO:0000313" key="2">
    <source>
        <dbReference type="EMBL" id="PVD30398.1"/>
    </source>
</evidence>
<comment type="caution">
    <text evidence="2">The sequence shown here is derived from an EMBL/GenBank/DDBJ whole genome shotgun (WGS) entry which is preliminary data.</text>
</comment>
<feature type="region of interest" description="Disordered" evidence="1">
    <location>
        <begin position="41"/>
        <end position="60"/>
    </location>
</feature>
<evidence type="ECO:0000256" key="1">
    <source>
        <dbReference type="SAM" id="MobiDB-lite"/>
    </source>
</evidence>
<organism evidence="2 3">
    <name type="scientific">Pomacea canaliculata</name>
    <name type="common">Golden apple snail</name>
    <dbReference type="NCBI Taxonomy" id="400727"/>
    <lineage>
        <taxon>Eukaryota</taxon>
        <taxon>Metazoa</taxon>
        <taxon>Spiralia</taxon>
        <taxon>Lophotrochozoa</taxon>
        <taxon>Mollusca</taxon>
        <taxon>Gastropoda</taxon>
        <taxon>Caenogastropoda</taxon>
        <taxon>Architaenioglossa</taxon>
        <taxon>Ampullarioidea</taxon>
        <taxon>Ampullariidae</taxon>
        <taxon>Pomacea</taxon>
    </lineage>
</organism>
<dbReference type="AlphaFoldDB" id="A0A2T7PAF9"/>
<keyword evidence="3" id="KW-1185">Reference proteome</keyword>
<evidence type="ECO:0000313" key="3">
    <source>
        <dbReference type="Proteomes" id="UP000245119"/>
    </source>
</evidence>
<sequence length="159" mass="17181">MGRKGGGDGVCVRGEEEEEVAFQTPERRRHGCLSYCAPRQHVGGNPGDSPQNTMTPFDKLPAQKDCSTQGCLQARACTQHDDRALPFVSPKLRHAWHYPCSSQACPIHPTCKNTGGAARKSNKTGELINPHSDHWSRSVMTNPSASGGVAEGEISSVER</sequence>
<feature type="region of interest" description="Disordered" evidence="1">
    <location>
        <begin position="115"/>
        <end position="159"/>
    </location>
</feature>
<gene>
    <name evidence="2" type="ORF">C0Q70_09664</name>
</gene>
<proteinExistence type="predicted"/>
<protein>
    <submittedName>
        <fullName evidence="2">Uncharacterized protein</fullName>
    </submittedName>
</protein>